<organism evidence="1">
    <name type="scientific">Thermosporothrix sp. COM3</name>
    <dbReference type="NCBI Taxonomy" id="2490863"/>
    <lineage>
        <taxon>Bacteria</taxon>
        <taxon>Bacillati</taxon>
        <taxon>Chloroflexota</taxon>
        <taxon>Ktedonobacteria</taxon>
        <taxon>Ktedonobacterales</taxon>
        <taxon>Thermosporotrichaceae</taxon>
        <taxon>Thermosporothrix</taxon>
    </lineage>
</organism>
<sequence>MAIAAYNSQFLVASKPSVPFVNEMLTDVGDHKTYVIANSTKRYLDRDVPVIVETSSDGTTWTPVSTGFTLYRVAARVVFDSPQDPTLQVRLASGAFYPFSQIGNAKSVEFTSKTNLEDSTTFNPTGAKFYTPTLLEGELKVDRFWLNHDRVKNLQERDLLIVSYVSPTGRRYEGYAYVSECNIKAEVSALIEEGLTFQLTDEFFKA</sequence>
<gene>
    <name evidence="1" type="ORF">KTC_48880</name>
    <name evidence="2" type="ORF">KTC_49530</name>
    <name evidence="3" type="ORF">KTC_50180</name>
</gene>
<dbReference type="EMBL" id="AP019376">
    <property type="protein sequence ID" value="BBH90202.1"/>
    <property type="molecule type" value="Genomic_DNA"/>
</dbReference>
<name>A0A455SP22_9CHLR</name>
<evidence type="ECO:0000313" key="3">
    <source>
        <dbReference type="EMBL" id="BBH90267.1"/>
    </source>
</evidence>
<accession>A0A455SP22</accession>
<protein>
    <submittedName>
        <fullName evidence="1">Uncharacterized protein</fullName>
    </submittedName>
</protein>
<dbReference type="AlphaFoldDB" id="A0A455SP22"/>
<evidence type="ECO:0000313" key="1">
    <source>
        <dbReference type="EMBL" id="BBH90137.1"/>
    </source>
</evidence>
<reference evidence="1" key="1">
    <citation type="submission" date="2018-12" db="EMBL/GenBank/DDBJ databases">
        <title>Novel natural products biosynthetic potential of the class Ktedonobacteria.</title>
        <authorList>
            <person name="Zheng Y."/>
            <person name="Saitou A."/>
            <person name="Wang C.M."/>
            <person name="Toyoda A."/>
            <person name="Minakuchi Y."/>
            <person name="Sekiguchi Y."/>
            <person name="Ueda K."/>
            <person name="Takano H."/>
            <person name="Sakai Y."/>
            <person name="Yokota A."/>
            <person name="Yabe S."/>
        </authorList>
    </citation>
    <scope>NUCLEOTIDE SEQUENCE</scope>
    <source>
        <strain evidence="1">COM3</strain>
    </source>
</reference>
<dbReference type="EMBL" id="AP019376">
    <property type="protein sequence ID" value="BBH90267.1"/>
    <property type="molecule type" value="Genomic_DNA"/>
</dbReference>
<proteinExistence type="predicted"/>
<evidence type="ECO:0000313" key="2">
    <source>
        <dbReference type="EMBL" id="BBH90202.1"/>
    </source>
</evidence>
<dbReference type="EMBL" id="AP019376">
    <property type="protein sequence ID" value="BBH90137.1"/>
    <property type="molecule type" value="Genomic_DNA"/>
</dbReference>